<proteinExistence type="predicted"/>
<dbReference type="Proteomes" id="UP001066276">
    <property type="component" value="Chromosome 9"/>
</dbReference>
<name>A0AAV7MZ28_PLEWA</name>
<dbReference type="EMBL" id="JANPWB010000013">
    <property type="protein sequence ID" value="KAJ1106213.1"/>
    <property type="molecule type" value="Genomic_DNA"/>
</dbReference>
<keyword evidence="2" id="KW-1185">Reference proteome</keyword>
<sequence>MTASPIQPSGAAVRAGVPHYSFLMNHALVWEPLSSQKSGPFRLPFSPLSCRADVNTPAPRSQRLRSPGHYLLKGPMFISAATNVVLVLSQTVNNNDQFHI</sequence>
<protein>
    <submittedName>
        <fullName evidence="1">Uncharacterized protein</fullName>
    </submittedName>
</protein>
<reference evidence="1" key="1">
    <citation type="journal article" date="2022" name="bioRxiv">
        <title>Sequencing and chromosome-scale assembly of the giantPleurodeles waltlgenome.</title>
        <authorList>
            <person name="Brown T."/>
            <person name="Elewa A."/>
            <person name="Iarovenko S."/>
            <person name="Subramanian E."/>
            <person name="Araus A.J."/>
            <person name="Petzold A."/>
            <person name="Susuki M."/>
            <person name="Suzuki K.-i.T."/>
            <person name="Hayashi T."/>
            <person name="Toyoda A."/>
            <person name="Oliveira C."/>
            <person name="Osipova E."/>
            <person name="Leigh N.D."/>
            <person name="Simon A."/>
            <person name="Yun M.H."/>
        </authorList>
    </citation>
    <scope>NUCLEOTIDE SEQUENCE</scope>
    <source>
        <strain evidence="1">20211129_DDA</strain>
        <tissue evidence="1">Liver</tissue>
    </source>
</reference>
<evidence type="ECO:0000313" key="1">
    <source>
        <dbReference type="EMBL" id="KAJ1106213.1"/>
    </source>
</evidence>
<accession>A0AAV7MZ28</accession>
<dbReference type="AlphaFoldDB" id="A0AAV7MZ28"/>
<organism evidence="1 2">
    <name type="scientific">Pleurodeles waltl</name>
    <name type="common">Iberian ribbed newt</name>
    <dbReference type="NCBI Taxonomy" id="8319"/>
    <lineage>
        <taxon>Eukaryota</taxon>
        <taxon>Metazoa</taxon>
        <taxon>Chordata</taxon>
        <taxon>Craniata</taxon>
        <taxon>Vertebrata</taxon>
        <taxon>Euteleostomi</taxon>
        <taxon>Amphibia</taxon>
        <taxon>Batrachia</taxon>
        <taxon>Caudata</taxon>
        <taxon>Salamandroidea</taxon>
        <taxon>Salamandridae</taxon>
        <taxon>Pleurodelinae</taxon>
        <taxon>Pleurodeles</taxon>
    </lineage>
</organism>
<comment type="caution">
    <text evidence="1">The sequence shown here is derived from an EMBL/GenBank/DDBJ whole genome shotgun (WGS) entry which is preliminary data.</text>
</comment>
<gene>
    <name evidence="1" type="ORF">NDU88_003616</name>
</gene>
<evidence type="ECO:0000313" key="2">
    <source>
        <dbReference type="Proteomes" id="UP001066276"/>
    </source>
</evidence>